<sequence>MQQQIPPRLSTMRTTVGLRFLYEYMYYDKEPINIDEQLTLLQNRELIIDDIATAKLQLSNISYFRIASYLRYMEQDHLLHIYKSGSTFSQAINLYLFDKELRQLIFKAVQDIEISLRTKMIQVFSMEHGAFWFMDSSLFKNADFFDGCLDTIKKEVSRSNEDFIKEHSEKYSSPVLPPVWKTLEVVSFGTLSKLFCLFKDNRLKKQVAREFGLPQYTYLESWIRCITVLRNCCAHHARIWNRRFALKPQLPNRLPLRWITPTQKPIKLYHQLCTLLYMEQTISPCIDLRESLLKLFSAYPNVDLHAMGFPNGWQDEPLWKMPFTPI</sequence>
<dbReference type="InterPro" id="IPR011664">
    <property type="entry name" value="Abi_system_AbiD/AbiF-like"/>
</dbReference>
<dbReference type="AlphaFoldDB" id="R7H6N3"/>
<proteinExistence type="predicted"/>
<dbReference type="Proteomes" id="UP000018072">
    <property type="component" value="Unassembled WGS sequence"/>
</dbReference>
<dbReference type="Pfam" id="PF07751">
    <property type="entry name" value="Abi_2"/>
    <property type="match status" value="1"/>
</dbReference>
<accession>R7H6N3</accession>
<name>R7H6N3_9BACT</name>
<evidence type="ECO:0000313" key="2">
    <source>
        <dbReference type="Proteomes" id="UP000018072"/>
    </source>
</evidence>
<protein>
    <submittedName>
        <fullName evidence="1">Hypothetical phage AbiD protein</fullName>
    </submittedName>
</protein>
<organism evidence="1 2">
    <name type="scientific">Leyella stercorea CAG:629</name>
    <dbReference type="NCBI Taxonomy" id="1263103"/>
    <lineage>
        <taxon>Bacteria</taxon>
        <taxon>Pseudomonadati</taxon>
        <taxon>Bacteroidota</taxon>
        <taxon>Bacteroidia</taxon>
        <taxon>Bacteroidales</taxon>
        <taxon>Prevotellaceae</taxon>
        <taxon>Leyella</taxon>
    </lineage>
</organism>
<dbReference type="EMBL" id="CBIT010000301">
    <property type="protein sequence ID" value="CDE35050.1"/>
    <property type="molecule type" value="Genomic_DNA"/>
</dbReference>
<reference evidence="1" key="1">
    <citation type="submission" date="2012-11" db="EMBL/GenBank/DDBJ databases">
        <title>Dependencies among metagenomic species, viruses, plasmids and units of genetic variation.</title>
        <authorList>
            <person name="Nielsen H.B."/>
            <person name="Almeida M."/>
            <person name="Juncker A.S."/>
            <person name="Rasmussen S."/>
            <person name="Li J."/>
            <person name="Sunagawa S."/>
            <person name="Plichta D."/>
            <person name="Gautier L."/>
            <person name="Le Chatelier E."/>
            <person name="Peletier E."/>
            <person name="Bonde I."/>
            <person name="Nielsen T."/>
            <person name="Manichanh C."/>
            <person name="Arumugam M."/>
            <person name="Batto J."/>
            <person name="Santos M.B.Q.D."/>
            <person name="Blom N."/>
            <person name="Borruel N."/>
            <person name="Burgdorf K.S."/>
            <person name="Boumezbeur F."/>
            <person name="Casellas F."/>
            <person name="Dore J."/>
            <person name="Guarner F."/>
            <person name="Hansen T."/>
            <person name="Hildebrand F."/>
            <person name="Kaas R.S."/>
            <person name="Kennedy S."/>
            <person name="Kristiansen K."/>
            <person name="Kultima J.R."/>
            <person name="Leonard P."/>
            <person name="Levenez F."/>
            <person name="Lund O."/>
            <person name="Moumen B."/>
            <person name="Le Paslier D."/>
            <person name="Pons N."/>
            <person name="Pedersen O."/>
            <person name="Prifti E."/>
            <person name="Qin J."/>
            <person name="Raes J."/>
            <person name="Tap J."/>
            <person name="Tims S."/>
            <person name="Ussery D.W."/>
            <person name="Yamada T."/>
            <person name="MetaHit consortium"/>
            <person name="Renault P."/>
            <person name="Sicheritz-Ponten T."/>
            <person name="Bork P."/>
            <person name="Wang J."/>
            <person name="Brunak S."/>
            <person name="Ehrlich S.D."/>
        </authorList>
    </citation>
    <scope>NUCLEOTIDE SEQUENCE [LARGE SCALE GENOMIC DNA]</scope>
</reference>
<comment type="caution">
    <text evidence="1">The sequence shown here is derived from an EMBL/GenBank/DDBJ whole genome shotgun (WGS) entry which is preliminary data.</text>
</comment>
<evidence type="ECO:0000313" key="1">
    <source>
        <dbReference type="EMBL" id="CDE35050.1"/>
    </source>
</evidence>
<gene>
    <name evidence="1" type="ORF">BN741_00510</name>
</gene>